<proteinExistence type="predicted"/>
<evidence type="ECO:0000313" key="2">
    <source>
        <dbReference type="EMBL" id="APX98064.1"/>
    </source>
</evidence>
<dbReference type="KEGG" id="hda:BB347_16380"/>
<evidence type="ECO:0000256" key="1">
    <source>
        <dbReference type="SAM" id="MobiDB-lite"/>
    </source>
</evidence>
<dbReference type="Proteomes" id="UP000185687">
    <property type="component" value="Unassembled WGS sequence"/>
</dbReference>
<reference evidence="3 4" key="2">
    <citation type="submission" date="2017-01" db="EMBL/GenBank/DDBJ databases">
        <authorList>
            <person name="Mah S.A."/>
            <person name="Swanson W.J."/>
            <person name="Moy G.W."/>
            <person name="Vacquier V.D."/>
        </authorList>
    </citation>
    <scope>NUCLEOTIDE SEQUENCE [LARGE SCALE GENOMIC DNA]</scope>
    <source>
        <strain evidence="3 4">CGMCC 1.8909</strain>
    </source>
</reference>
<gene>
    <name evidence="2" type="ORF">BB347_16380</name>
    <name evidence="3" type="ORF">SAMN05421809_1084</name>
</gene>
<organism evidence="3 4">
    <name type="scientific">Natronorubrum daqingense</name>
    <dbReference type="NCBI Taxonomy" id="588898"/>
    <lineage>
        <taxon>Archaea</taxon>
        <taxon>Methanobacteriati</taxon>
        <taxon>Methanobacteriota</taxon>
        <taxon>Stenosarchaea group</taxon>
        <taxon>Halobacteria</taxon>
        <taxon>Halobacteriales</taxon>
        <taxon>Natrialbaceae</taxon>
        <taxon>Natronorubrum</taxon>
    </lineage>
</organism>
<name>A0A1N7A9M2_9EURY</name>
<dbReference type="Proteomes" id="UP000187321">
    <property type="component" value="Chromosome"/>
</dbReference>
<reference evidence="2 5" key="1">
    <citation type="submission" date="2017-01" db="EMBL/GenBank/DDBJ databases">
        <title>Complete genome sequence of Haloterrigena daqingensis type strain (JX313T).</title>
        <authorList>
            <person name="Shuang W."/>
        </authorList>
    </citation>
    <scope>NUCLEOTIDE SEQUENCE [LARGE SCALE GENOMIC DNA]</scope>
    <source>
        <strain evidence="2 5">JX313</strain>
    </source>
</reference>
<evidence type="ECO:0000313" key="4">
    <source>
        <dbReference type="Proteomes" id="UP000185687"/>
    </source>
</evidence>
<accession>A0A1N7A9M2</accession>
<dbReference type="AlphaFoldDB" id="A0A1N7A9M2"/>
<sequence>MNLTRRTSLEATEARDDAPVVDDTHVIWEATYEGEHGHVDFDAAAHSHDGPFVFYTADGEADPVTGTELDRDSVEDDDCEPLDEYVEVEPDDGHIVLELTAS</sequence>
<dbReference type="EMBL" id="FTNP01000001">
    <property type="protein sequence ID" value="SIR35748.1"/>
    <property type="molecule type" value="Genomic_DNA"/>
</dbReference>
<evidence type="ECO:0000313" key="5">
    <source>
        <dbReference type="Proteomes" id="UP000187321"/>
    </source>
</evidence>
<feature type="region of interest" description="Disordered" evidence="1">
    <location>
        <begin position="58"/>
        <end position="77"/>
    </location>
</feature>
<protein>
    <submittedName>
        <fullName evidence="3">Uncharacterized protein</fullName>
    </submittedName>
</protein>
<dbReference type="OrthoDB" id="206045at2157"/>
<keyword evidence="4" id="KW-1185">Reference proteome</keyword>
<evidence type="ECO:0000313" key="3">
    <source>
        <dbReference type="EMBL" id="SIR35748.1"/>
    </source>
</evidence>
<dbReference type="RefSeq" id="WP_076579758.1">
    <property type="nucleotide sequence ID" value="NZ_CP019327.1"/>
</dbReference>
<dbReference type="GeneID" id="30957553"/>
<dbReference type="EMBL" id="CP019327">
    <property type="protein sequence ID" value="APX98064.1"/>
    <property type="molecule type" value="Genomic_DNA"/>
</dbReference>